<dbReference type="InterPro" id="IPR015943">
    <property type="entry name" value="WD40/YVTN_repeat-like_dom_sf"/>
</dbReference>
<keyword evidence="2" id="KW-1185">Reference proteome</keyword>
<organism evidence="1 2">
    <name type="scientific">Flavobacterium rivulicola</name>
    <dbReference type="NCBI Taxonomy" id="2732161"/>
    <lineage>
        <taxon>Bacteria</taxon>
        <taxon>Pseudomonadati</taxon>
        <taxon>Bacteroidota</taxon>
        <taxon>Flavobacteriia</taxon>
        <taxon>Flavobacteriales</taxon>
        <taxon>Flavobacteriaceae</taxon>
        <taxon>Flavobacterium</taxon>
    </lineage>
</organism>
<evidence type="ECO:0000313" key="2">
    <source>
        <dbReference type="Proteomes" id="UP000536509"/>
    </source>
</evidence>
<evidence type="ECO:0008006" key="3">
    <source>
        <dbReference type="Google" id="ProtNLM"/>
    </source>
</evidence>
<protein>
    <recommendedName>
        <fullName evidence="3">Tetratricopeptide repeat protein</fullName>
    </recommendedName>
</protein>
<accession>A0A7Y3VZA6</accession>
<dbReference type="Proteomes" id="UP000536509">
    <property type="component" value="Unassembled WGS sequence"/>
</dbReference>
<dbReference type="AlphaFoldDB" id="A0A7Y3VZA6"/>
<gene>
    <name evidence="1" type="ORF">HKT18_08685</name>
</gene>
<comment type="caution">
    <text evidence="1">The sequence shown here is derived from an EMBL/GenBank/DDBJ whole genome shotgun (WGS) entry which is preliminary data.</text>
</comment>
<dbReference type="NCBIfam" id="NF047558">
    <property type="entry name" value="TPR_END_plus"/>
    <property type="match status" value="1"/>
</dbReference>
<evidence type="ECO:0000313" key="1">
    <source>
        <dbReference type="EMBL" id="NNT72286.1"/>
    </source>
</evidence>
<dbReference type="EMBL" id="JABEVX010000004">
    <property type="protein sequence ID" value="NNT72286.1"/>
    <property type="molecule type" value="Genomic_DNA"/>
</dbReference>
<dbReference type="RefSeq" id="WP_171222466.1">
    <property type="nucleotide sequence ID" value="NZ_CP121446.1"/>
</dbReference>
<name>A0A7Y3VZA6_9FLAO</name>
<reference evidence="1 2" key="1">
    <citation type="submission" date="2020-05" db="EMBL/GenBank/DDBJ databases">
        <title>Draft genome of Flavobacterium sp. IMCC34852.</title>
        <authorList>
            <person name="Song J."/>
            <person name="Cho J.-C."/>
        </authorList>
    </citation>
    <scope>NUCLEOTIDE SEQUENCE [LARGE SCALE GENOMIC DNA]</scope>
    <source>
        <strain evidence="1 2">IMCC34852</strain>
    </source>
</reference>
<dbReference type="SUPFAM" id="SSF63825">
    <property type="entry name" value="YWTD domain"/>
    <property type="match status" value="1"/>
</dbReference>
<proteinExistence type="predicted"/>
<sequence length="415" mass="46991">MKNYFFCLLILSGAMVSAQTQREIYNNSIKAYEAKDYRTFLKLTKKLDSIRPFHPTFTYNLASAYALNNKTEESLAVLKKLVLMDNTAEFEKDTDFNSLQSTEGFKAILALKATQKTVVANSEKVVTLSEKALHPEGLTYLAKAKIWLASSIHQRKIVTFDSKTGVCTDWLTNVDLLSVFAMKADAKEEYLWVATSAMPEMENFSAAMDGKAEILKVNIKNKQIVKRYTIEGQHVFGDIYVTKKNTVYVSDSAKPILYKIENDEMKPFVSFENEGFNLQGITMNNEENKLFLADYLKGIAVVDIKTLSKSWLTFPEGTIGKGIDGLLFYKDKLVAVQNGVTPIRLTQFDLNKTQNGIESFRIIDQNRPEFDEPALATVVGNKLYFFANSPWKAYDKNGVLDLNKVKNPELYSLEF</sequence>
<dbReference type="Gene3D" id="2.130.10.10">
    <property type="entry name" value="YVTN repeat-like/Quinoprotein amine dehydrogenase"/>
    <property type="match status" value="1"/>
</dbReference>